<evidence type="ECO:0000313" key="2">
    <source>
        <dbReference type="EMBL" id="TFY73759.1"/>
    </source>
</evidence>
<protein>
    <recommendedName>
        <fullName evidence="4">CxC2-like cysteine cluster KDZ transposase-associated domain-containing protein</fullName>
    </recommendedName>
</protein>
<evidence type="ECO:0008006" key="4">
    <source>
        <dbReference type="Google" id="ProtNLM"/>
    </source>
</evidence>
<evidence type="ECO:0000256" key="1">
    <source>
        <dbReference type="SAM" id="MobiDB-lite"/>
    </source>
</evidence>
<dbReference type="OrthoDB" id="3257768at2759"/>
<comment type="caution">
    <text evidence="2">The sequence shown here is derived from an EMBL/GenBank/DDBJ whole genome shotgun (WGS) entry which is preliminary data.</text>
</comment>
<dbReference type="Pfam" id="PF18758">
    <property type="entry name" value="KDZ"/>
    <property type="match status" value="2"/>
</dbReference>
<sequence>MLFLAMDANFKLKQKKQKKDKQEELGPSWGYFVKEDDYQTFLKAYTAEPEMKNCESNHSAIDHANILALKCFAVNGVGAVICSCHCFYRKHGVVDLQKGEQQHDKMLEALQFNFAGKSVQWAVPKFHLQAHGASCQTKFSLNNMSDVGRTHALSSREMGGASRHEMLNDVFGAVNWQKTIKIQFETTVLDEYHERWEEMVLAFEQDHLNPNPYEETMKTTLLADVRAEIQIEEAEKAARGVMSLHEMTASTFLTVGLDLEEQQCVLLAQAKEKDKTADARAKLGNKCMTLRNCIMNGSGTSGNDDDEGGDGDSAGGTADNGQNKNTKSITLWMLSQLLVELR</sequence>
<dbReference type="InterPro" id="IPR040521">
    <property type="entry name" value="KDZ"/>
</dbReference>
<gene>
    <name evidence="2" type="ORF">EWM64_g10254</name>
</gene>
<dbReference type="STRING" id="135208.A0A4Y9ZK00"/>
<reference evidence="2 3" key="1">
    <citation type="submission" date="2019-02" db="EMBL/GenBank/DDBJ databases">
        <title>Genome sequencing of the rare red list fungi Hericium alpestre (H. flagellum).</title>
        <authorList>
            <person name="Buettner E."/>
            <person name="Kellner H."/>
        </authorList>
    </citation>
    <scope>NUCLEOTIDE SEQUENCE [LARGE SCALE GENOMIC DNA]</scope>
    <source>
        <strain evidence="2 3">DSM 108284</strain>
    </source>
</reference>
<evidence type="ECO:0000313" key="3">
    <source>
        <dbReference type="Proteomes" id="UP000298061"/>
    </source>
</evidence>
<dbReference type="AlphaFoldDB" id="A0A4Y9ZK00"/>
<dbReference type="EMBL" id="SFCI01002574">
    <property type="protein sequence ID" value="TFY73759.1"/>
    <property type="molecule type" value="Genomic_DNA"/>
</dbReference>
<organism evidence="2 3">
    <name type="scientific">Hericium alpestre</name>
    <dbReference type="NCBI Taxonomy" id="135208"/>
    <lineage>
        <taxon>Eukaryota</taxon>
        <taxon>Fungi</taxon>
        <taxon>Dikarya</taxon>
        <taxon>Basidiomycota</taxon>
        <taxon>Agaricomycotina</taxon>
        <taxon>Agaricomycetes</taxon>
        <taxon>Russulales</taxon>
        <taxon>Hericiaceae</taxon>
        <taxon>Hericium</taxon>
    </lineage>
</organism>
<proteinExistence type="predicted"/>
<keyword evidence="3" id="KW-1185">Reference proteome</keyword>
<feature type="region of interest" description="Disordered" evidence="1">
    <location>
        <begin position="296"/>
        <end position="322"/>
    </location>
</feature>
<name>A0A4Y9ZK00_9AGAM</name>
<dbReference type="Proteomes" id="UP000298061">
    <property type="component" value="Unassembled WGS sequence"/>
</dbReference>
<accession>A0A4Y9ZK00</accession>